<evidence type="ECO:0000256" key="8">
    <source>
        <dbReference type="SAM" id="SignalP"/>
    </source>
</evidence>
<comment type="caution">
    <text evidence="11">The sequence shown here is derived from an EMBL/GenBank/DDBJ whole genome shotgun (WGS) entry which is preliminary data.</text>
</comment>
<proteinExistence type="inferred from homology"/>
<dbReference type="InterPro" id="IPR037066">
    <property type="entry name" value="Plug_dom_sf"/>
</dbReference>
<evidence type="ECO:0000313" key="10">
    <source>
        <dbReference type="EMBL" id="MBD3906828.1"/>
    </source>
</evidence>
<reference evidence="10" key="3">
    <citation type="submission" date="2024-05" db="EMBL/GenBank/DDBJ databases">
        <title>Description of novel Chryseobacterium sp. strain C-2.</title>
        <authorList>
            <person name="Saticioglu I.B."/>
        </authorList>
    </citation>
    <scope>NUCLEOTIDE SEQUENCE</scope>
    <source>
        <strain evidence="10">C-2</strain>
    </source>
</reference>
<dbReference type="InterPro" id="IPR012910">
    <property type="entry name" value="Plug_dom"/>
</dbReference>
<dbReference type="InterPro" id="IPR023996">
    <property type="entry name" value="TonB-dep_OMP_SusC/RagA"/>
</dbReference>
<accession>A0A9Q3YVA2</accession>
<evidence type="ECO:0000256" key="4">
    <source>
        <dbReference type="ARBA" id="ARBA00022692"/>
    </source>
</evidence>
<dbReference type="EMBL" id="JACXXP010000042">
    <property type="protein sequence ID" value="MBD3906828.1"/>
    <property type="molecule type" value="Genomic_DNA"/>
</dbReference>
<dbReference type="RefSeq" id="WP_191181203.1">
    <property type="nucleotide sequence ID" value="NZ_JACXXP010000042.1"/>
</dbReference>
<evidence type="ECO:0000259" key="9">
    <source>
        <dbReference type="Pfam" id="PF07715"/>
    </source>
</evidence>
<evidence type="ECO:0000256" key="1">
    <source>
        <dbReference type="ARBA" id="ARBA00004571"/>
    </source>
</evidence>
<dbReference type="AlphaFoldDB" id="A0A9Q3YVA2"/>
<protein>
    <submittedName>
        <fullName evidence="11">SusC/RagA family TonB-linked outer membrane protein</fullName>
    </submittedName>
</protein>
<evidence type="ECO:0000256" key="3">
    <source>
        <dbReference type="ARBA" id="ARBA00022452"/>
    </source>
</evidence>
<feature type="chain" id="PRO_5040365644" evidence="8">
    <location>
        <begin position="21"/>
        <end position="994"/>
    </location>
</feature>
<evidence type="ECO:0000256" key="5">
    <source>
        <dbReference type="ARBA" id="ARBA00023136"/>
    </source>
</evidence>
<comment type="similarity">
    <text evidence="7">Belongs to the TonB-dependent receptor family.</text>
</comment>
<dbReference type="Proteomes" id="UP001107960">
    <property type="component" value="Unassembled WGS sequence"/>
</dbReference>
<evidence type="ECO:0000313" key="13">
    <source>
        <dbReference type="Proteomes" id="UP001107960"/>
    </source>
</evidence>
<dbReference type="Gene3D" id="2.40.170.20">
    <property type="entry name" value="TonB-dependent receptor, beta-barrel domain"/>
    <property type="match status" value="1"/>
</dbReference>
<keyword evidence="3 7" id="KW-1134">Transmembrane beta strand</keyword>
<dbReference type="NCBIfam" id="TIGR04056">
    <property type="entry name" value="OMP_RagA_SusC"/>
    <property type="match status" value="1"/>
</dbReference>
<dbReference type="Gene3D" id="2.170.130.10">
    <property type="entry name" value="TonB-dependent receptor, plug domain"/>
    <property type="match status" value="1"/>
</dbReference>
<evidence type="ECO:0000313" key="11">
    <source>
        <dbReference type="EMBL" id="MCC9034480.1"/>
    </source>
</evidence>
<evidence type="ECO:0000313" key="12">
    <source>
        <dbReference type="Proteomes" id="UP000603715"/>
    </source>
</evidence>
<feature type="signal peptide" evidence="8">
    <location>
        <begin position="1"/>
        <end position="20"/>
    </location>
</feature>
<dbReference type="EMBL" id="JAJJML010000001">
    <property type="protein sequence ID" value="MCC9034480.1"/>
    <property type="molecule type" value="Genomic_DNA"/>
</dbReference>
<gene>
    <name evidence="10" type="ORF">IEW27_19780</name>
    <name evidence="11" type="ORF">LNP80_09505</name>
</gene>
<dbReference type="Pfam" id="PF07715">
    <property type="entry name" value="Plug"/>
    <property type="match status" value="1"/>
</dbReference>
<keyword evidence="6 7" id="KW-0998">Cell outer membrane</keyword>
<keyword evidence="8" id="KW-0732">Signal</keyword>
<dbReference type="SUPFAM" id="SSF56935">
    <property type="entry name" value="Porins"/>
    <property type="match status" value="1"/>
</dbReference>
<dbReference type="InterPro" id="IPR036942">
    <property type="entry name" value="Beta-barrel_TonB_sf"/>
</dbReference>
<comment type="subcellular location">
    <subcellularLocation>
        <location evidence="1 7">Cell outer membrane</location>
        <topology evidence="1 7">Multi-pass membrane protein</topology>
    </subcellularLocation>
</comment>
<dbReference type="PROSITE" id="PS52016">
    <property type="entry name" value="TONB_DEPENDENT_REC_3"/>
    <property type="match status" value="1"/>
</dbReference>
<feature type="domain" description="TonB-dependent receptor plug" evidence="9">
    <location>
        <begin position="51"/>
        <end position="158"/>
    </location>
</feature>
<dbReference type="Proteomes" id="UP000603715">
    <property type="component" value="Unassembled WGS sequence"/>
</dbReference>
<keyword evidence="4 7" id="KW-0812">Transmembrane</keyword>
<evidence type="ECO:0000256" key="7">
    <source>
        <dbReference type="PROSITE-ProRule" id="PRU01360"/>
    </source>
</evidence>
<organism evidence="11 13">
    <name type="scientific">Chryseobacterium muglaense</name>
    <dbReference type="NCBI Taxonomy" id="2893752"/>
    <lineage>
        <taxon>Bacteria</taxon>
        <taxon>Pseudomonadati</taxon>
        <taxon>Bacteroidota</taxon>
        <taxon>Flavobacteriia</taxon>
        <taxon>Flavobacteriales</taxon>
        <taxon>Weeksellaceae</taxon>
        <taxon>Chryseobacterium group</taxon>
        <taxon>Chryseobacterium</taxon>
    </lineage>
</organism>
<reference evidence="11" key="1">
    <citation type="submission" date="2021-11" db="EMBL/GenBank/DDBJ databases">
        <title>Description of novel Chryseobacterium species.</title>
        <authorList>
            <person name="Saticioglu I.B."/>
            <person name="Ay H."/>
            <person name="Altun S."/>
            <person name="Duman M."/>
        </authorList>
    </citation>
    <scope>NUCLEOTIDE SEQUENCE</scope>
    <source>
        <strain evidence="11">C-39</strain>
    </source>
</reference>
<keyword evidence="5 7" id="KW-0472">Membrane</keyword>
<sequence length="994" mass="108692">MKKLTAGVLILVLSSPFVVARAQTKPGDTLKTQNIEEVVVTGALGIKKKLDAVTAASQIVGTKELNAASNPNAVQSLTGKVAGLQITTTDVGVNSTNRIVLRGARSITSDNQALIVIDNVISSSAIFQQLPPDAIESVNVIKGLQGAALYGSQGVNGVIVVTTKKGSNSQKIQFNFNSSVEISSVFKLPKIQTKYGQGIQDDTFSGTDYNGTNIVPWENTSWGPAYNDPSVGGQFIETGLPQADGKFRLARYAPISDHFSKFFKNGVTFQNGVSLNVGGSDSYAYLNLNRTNSDFMVEGDNMLKNSFLFKAGKKLGKFRIDGDFNYIYKSTTETSHDLYSEMIQMPSNIDIRTFRNSGLEGNYSAYAINPYWTTQNERYNSKTNFISAVIGLGYEFNDHISLTYKGSLQNTMGDFDSYNNGFKFTREYNGTGTGIDGTIFSDYGTGDIASSFRQSTSKTSNYYGDLLLNLNYDLSNDINLKLNTGINTQDNNYRINEVGGDNLKIPGWYNYGNVLQPYLAYQLNNYMLKNRVFAVLGNLDLSYKNYLYFNGTYRQEWNSVLSVRPTVTNIQDVRSYGYYSAGLSFIPTNAFEGLKGDILNYAKVSLSYTGVGNAAISPYAVDQIGAFPTGYPFGSNTAYIANQSPTSEGIRPEKIYTKEANLYLGFFKDRLTITGSYSQSDTKDLITRVTTSSTSGLASLQSNFGRMVNNTYELELGITPIKSKDIELNMRGFYSSSIAEIKELPNGIDEVNLLSYSTPGVGIFAVKGEKFPLIKGTKYERDPNGNIIVDSKGNPLTTSTFETLGKAMPDYTIGLNINFRVKGFTLSGTMDYRKGASFISMTKRTLLFTGADPMTADFDRSQGYIIPNSVQLVNGSYVPNTTTVGDSPDYLGAMSYFTGAGRNIGENLVVDGTALKVRELALSYALPKSILASTFVTSATFGVFARNPFIKYADNNLNYNDPETASGNGNASGIALDTQYPNYRTFGFNLNVTF</sequence>
<keyword evidence="2 7" id="KW-0813">Transport</keyword>
<reference evidence="12" key="2">
    <citation type="submission" date="2023-07" db="EMBL/GenBank/DDBJ databases">
        <title>Description of novel Chryseobacterium sp. strain C-2.</title>
        <authorList>
            <person name="Saticioglu I.B."/>
        </authorList>
    </citation>
    <scope>NUCLEOTIDE SEQUENCE [LARGE SCALE GENOMIC DNA]</scope>
    <source>
        <strain evidence="12">C-2</strain>
    </source>
</reference>
<dbReference type="GO" id="GO:0009279">
    <property type="term" value="C:cell outer membrane"/>
    <property type="evidence" value="ECO:0007669"/>
    <property type="project" value="UniProtKB-SubCell"/>
</dbReference>
<dbReference type="InterPro" id="IPR039426">
    <property type="entry name" value="TonB-dep_rcpt-like"/>
</dbReference>
<name>A0A9Q3YVA2_9FLAO</name>
<evidence type="ECO:0000256" key="6">
    <source>
        <dbReference type="ARBA" id="ARBA00023237"/>
    </source>
</evidence>
<evidence type="ECO:0000256" key="2">
    <source>
        <dbReference type="ARBA" id="ARBA00022448"/>
    </source>
</evidence>
<keyword evidence="12" id="KW-1185">Reference proteome</keyword>